<dbReference type="AlphaFoldDB" id="A0A6P8B2B4"/>
<reference evidence="2" key="3">
    <citation type="submission" date="2025-08" db="UniProtKB">
        <authorList>
            <consortium name="RefSeq"/>
        </authorList>
    </citation>
    <scope>IDENTIFICATION</scope>
    <source>
        <strain evidence="2">NI907</strain>
    </source>
</reference>
<reference evidence="2" key="2">
    <citation type="submission" date="2019-10" db="EMBL/GenBank/DDBJ databases">
        <authorList>
            <consortium name="NCBI Genome Project"/>
        </authorList>
    </citation>
    <scope>NUCLEOTIDE SEQUENCE</scope>
    <source>
        <strain evidence="2">NI907</strain>
    </source>
</reference>
<evidence type="ECO:0000313" key="2">
    <source>
        <dbReference type="RefSeq" id="XP_030981312.1"/>
    </source>
</evidence>
<evidence type="ECO:0000313" key="1">
    <source>
        <dbReference type="Proteomes" id="UP000515153"/>
    </source>
</evidence>
<name>A0A6P8B2B4_PYRGI</name>
<dbReference type="GeneID" id="41961969"/>
<dbReference type="RefSeq" id="XP_030981312.1">
    <property type="nucleotide sequence ID" value="XM_031127060.1"/>
</dbReference>
<gene>
    <name evidence="2" type="ORF">PgNI_07043</name>
</gene>
<keyword evidence="1" id="KW-1185">Reference proteome</keyword>
<proteinExistence type="predicted"/>
<dbReference type="KEGG" id="pgri:PgNI_07043"/>
<protein>
    <submittedName>
        <fullName evidence="2">Uncharacterized protein</fullName>
    </submittedName>
</protein>
<reference evidence="2" key="1">
    <citation type="journal article" date="2019" name="Mol. Biol. Evol.">
        <title>Blast fungal genomes show frequent chromosomal changes, gene gains and losses, and effector gene turnover.</title>
        <authorList>
            <person name="Gomez Luciano L.B."/>
            <person name="Jason Tsai I."/>
            <person name="Chuma I."/>
            <person name="Tosa Y."/>
            <person name="Chen Y.H."/>
            <person name="Li J.Y."/>
            <person name="Li M.Y."/>
            <person name="Jade Lu M.Y."/>
            <person name="Nakayashiki H."/>
            <person name="Li W.H."/>
        </authorList>
    </citation>
    <scope>NUCLEOTIDE SEQUENCE</scope>
    <source>
        <strain evidence="2">NI907</strain>
    </source>
</reference>
<accession>A0A6P8B2B4</accession>
<dbReference type="Proteomes" id="UP000515153">
    <property type="component" value="Unplaced"/>
</dbReference>
<sequence length="60" mass="7204">MSSGPPPGQFWQYNCKNYFDNNDPCYNYNYVENRYCQECTVAGRKINETDKRKQKQSPRK</sequence>
<organism evidence="1 2">
    <name type="scientific">Pyricularia grisea</name>
    <name type="common">Crabgrass-specific blast fungus</name>
    <name type="synonym">Magnaporthe grisea</name>
    <dbReference type="NCBI Taxonomy" id="148305"/>
    <lineage>
        <taxon>Eukaryota</taxon>
        <taxon>Fungi</taxon>
        <taxon>Dikarya</taxon>
        <taxon>Ascomycota</taxon>
        <taxon>Pezizomycotina</taxon>
        <taxon>Sordariomycetes</taxon>
        <taxon>Sordariomycetidae</taxon>
        <taxon>Magnaporthales</taxon>
        <taxon>Pyriculariaceae</taxon>
        <taxon>Pyricularia</taxon>
    </lineage>
</organism>